<evidence type="ECO:0000313" key="1">
    <source>
        <dbReference type="EMBL" id="MFC5505865.1"/>
    </source>
</evidence>
<evidence type="ECO:0000313" key="2">
    <source>
        <dbReference type="Proteomes" id="UP001596060"/>
    </source>
</evidence>
<name>A0ABW0NZG0_9HYPH</name>
<keyword evidence="2" id="KW-1185">Reference proteome</keyword>
<proteinExistence type="predicted"/>
<protein>
    <recommendedName>
        <fullName evidence="3">Type II toxin-antitoxin system prevent-host-death family antitoxin</fullName>
    </recommendedName>
</protein>
<dbReference type="Proteomes" id="UP001596060">
    <property type="component" value="Unassembled WGS sequence"/>
</dbReference>
<reference evidence="2" key="1">
    <citation type="journal article" date="2019" name="Int. J. Syst. Evol. Microbiol.">
        <title>The Global Catalogue of Microorganisms (GCM) 10K type strain sequencing project: providing services to taxonomists for standard genome sequencing and annotation.</title>
        <authorList>
            <consortium name="The Broad Institute Genomics Platform"/>
            <consortium name="The Broad Institute Genome Sequencing Center for Infectious Disease"/>
            <person name="Wu L."/>
            <person name="Ma J."/>
        </authorList>
    </citation>
    <scope>NUCLEOTIDE SEQUENCE [LARGE SCALE GENOMIC DNA]</scope>
    <source>
        <strain evidence="2">CCUG 43117</strain>
    </source>
</reference>
<accession>A0ABW0NZG0</accession>
<comment type="caution">
    <text evidence="1">The sequence shown here is derived from an EMBL/GenBank/DDBJ whole genome shotgun (WGS) entry which is preliminary data.</text>
</comment>
<gene>
    <name evidence="1" type="ORF">ACFPN9_11395</name>
</gene>
<dbReference type="RefSeq" id="WP_348626293.1">
    <property type="nucleotide sequence ID" value="NZ_JBHSLU010000023.1"/>
</dbReference>
<dbReference type="EMBL" id="JBHSLU010000023">
    <property type="protein sequence ID" value="MFC5505865.1"/>
    <property type="molecule type" value="Genomic_DNA"/>
</dbReference>
<sequence length="43" mass="4999">MKRARKHGPERVTLHGKDAVSIVSAESYDRDRQRHTGRRLVEV</sequence>
<dbReference type="Gene3D" id="3.40.1620.10">
    <property type="entry name" value="YefM-like domain"/>
    <property type="match status" value="1"/>
</dbReference>
<evidence type="ECO:0008006" key="3">
    <source>
        <dbReference type="Google" id="ProtNLM"/>
    </source>
</evidence>
<organism evidence="1 2">
    <name type="scientific">Bosea massiliensis</name>
    <dbReference type="NCBI Taxonomy" id="151419"/>
    <lineage>
        <taxon>Bacteria</taxon>
        <taxon>Pseudomonadati</taxon>
        <taxon>Pseudomonadota</taxon>
        <taxon>Alphaproteobacteria</taxon>
        <taxon>Hyphomicrobiales</taxon>
        <taxon>Boseaceae</taxon>
        <taxon>Bosea</taxon>
    </lineage>
</organism>